<evidence type="ECO:0000313" key="1">
    <source>
        <dbReference type="EMBL" id="KAH1063496.1"/>
    </source>
</evidence>
<dbReference type="Proteomes" id="UP000828251">
    <property type="component" value="Unassembled WGS sequence"/>
</dbReference>
<accession>A0A9D3UW04</accession>
<proteinExistence type="predicted"/>
<sequence length="115" mass="12954">MGQNISQLNFWEWLSRFSSKGRRNSGGTVPLFLLYFMATLVLKELVPNERKNTSGESIAQQIRNHMEELEGIRENQSSTSTVSKESTIEDIPIVKIQYDAAFDPKGFRSASGLVV</sequence>
<gene>
    <name evidence="1" type="ORF">J1N35_028483</name>
</gene>
<protein>
    <submittedName>
        <fullName evidence="1">Uncharacterized protein</fullName>
    </submittedName>
</protein>
<dbReference type="EMBL" id="JAIQCV010000009">
    <property type="protein sequence ID" value="KAH1063496.1"/>
    <property type="molecule type" value="Genomic_DNA"/>
</dbReference>
<name>A0A9D3UW04_9ROSI</name>
<keyword evidence="2" id="KW-1185">Reference proteome</keyword>
<evidence type="ECO:0000313" key="2">
    <source>
        <dbReference type="Proteomes" id="UP000828251"/>
    </source>
</evidence>
<organism evidence="1 2">
    <name type="scientific">Gossypium stocksii</name>
    <dbReference type="NCBI Taxonomy" id="47602"/>
    <lineage>
        <taxon>Eukaryota</taxon>
        <taxon>Viridiplantae</taxon>
        <taxon>Streptophyta</taxon>
        <taxon>Embryophyta</taxon>
        <taxon>Tracheophyta</taxon>
        <taxon>Spermatophyta</taxon>
        <taxon>Magnoliopsida</taxon>
        <taxon>eudicotyledons</taxon>
        <taxon>Gunneridae</taxon>
        <taxon>Pentapetalae</taxon>
        <taxon>rosids</taxon>
        <taxon>malvids</taxon>
        <taxon>Malvales</taxon>
        <taxon>Malvaceae</taxon>
        <taxon>Malvoideae</taxon>
        <taxon>Gossypium</taxon>
    </lineage>
</organism>
<comment type="caution">
    <text evidence="1">The sequence shown here is derived from an EMBL/GenBank/DDBJ whole genome shotgun (WGS) entry which is preliminary data.</text>
</comment>
<reference evidence="1 2" key="1">
    <citation type="journal article" date="2021" name="Plant Biotechnol. J.">
        <title>Multi-omics assisted identification of the key and species-specific regulatory components of drought-tolerant mechanisms in Gossypium stocksii.</title>
        <authorList>
            <person name="Yu D."/>
            <person name="Ke L."/>
            <person name="Zhang D."/>
            <person name="Wu Y."/>
            <person name="Sun Y."/>
            <person name="Mei J."/>
            <person name="Sun J."/>
            <person name="Sun Y."/>
        </authorList>
    </citation>
    <scope>NUCLEOTIDE SEQUENCE [LARGE SCALE GENOMIC DNA]</scope>
    <source>
        <strain evidence="2">cv. E1</strain>
        <tissue evidence="1">Leaf</tissue>
    </source>
</reference>
<dbReference type="AlphaFoldDB" id="A0A9D3UW04"/>